<feature type="region of interest" description="Disordered" evidence="1">
    <location>
        <begin position="1135"/>
        <end position="1246"/>
    </location>
</feature>
<reference evidence="2 3" key="1">
    <citation type="submission" date="2021-02" db="EMBL/GenBank/DDBJ databases">
        <title>Plant Genome Project.</title>
        <authorList>
            <person name="Zhang R.-G."/>
        </authorList>
    </citation>
    <scope>NUCLEOTIDE SEQUENCE [LARGE SCALE GENOMIC DNA]</scope>
    <source>
        <tissue evidence="2">Leaves</tissue>
    </source>
</reference>
<evidence type="ECO:0000313" key="3">
    <source>
        <dbReference type="Proteomes" id="UP000827721"/>
    </source>
</evidence>
<feature type="region of interest" description="Disordered" evidence="1">
    <location>
        <begin position="1002"/>
        <end position="1079"/>
    </location>
</feature>
<feature type="compositionally biased region" description="Basic and acidic residues" evidence="1">
    <location>
        <begin position="105"/>
        <end position="138"/>
    </location>
</feature>
<feature type="compositionally biased region" description="Basic residues" evidence="1">
    <location>
        <begin position="80"/>
        <end position="95"/>
    </location>
</feature>
<feature type="region of interest" description="Disordered" evidence="1">
    <location>
        <begin position="164"/>
        <end position="189"/>
    </location>
</feature>
<dbReference type="PANTHER" id="PTHR34536:SF6">
    <property type="entry name" value="DENTIN SIALOPHOSPHOPROTEIN-LIKE PROTEIN"/>
    <property type="match status" value="1"/>
</dbReference>
<feature type="compositionally biased region" description="Basic and acidic residues" evidence="1">
    <location>
        <begin position="1228"/>
        <end position="1237"/>
    </location>
</feature>
<feature type="region of interest" description="Disordered" evidence="1">
    <location>
        <begin position="1415"/>
        <end position="1435"/>
    </location>
</feature>
<feature type="compositionally biased region" description="Basic and acidic residues" evidence="1">
    <location>
        <begin position="1024"/>
        <end position="1042"/>
    </location>
</feature>
<evidence type="ECO:0000313" key="2">
    <source>
        <dbReference type="EMBL" id="KAH7557678.1"/>
    </source>
</evidence>
<keyword evidence="3" id="KW-1185">Reference proteome</keyword>
<accession>A0ABQ8HGB8</accession>
<comment type="caution">
    <text evidence="2">The sequence shown here is derived from an EMBL/GenBank/DDBJ whole genome shotgun (WGS) entry which is preliminary data.</text>
</comment>
<dbReference type="EMBL" id="JAFEMO010000011">
    <property type="protein sequence ID" value="KAH7557678.1"/>
    <property type="molecule type" value="Genomic_DNA"/>
</dbReference>
<organism evidence="2 3">
    <name type="scientific">Xanthoceras sorbifolium</name>
    <dbReference type="NCBI Taxonomy" id="99658"/>
    <lineage>
        <taxon>Eukaryota</taxon>
        <taxon>Viridiplantae</taxon>
        <taxon>Streptophyta</taxon>
        <taxon>Embryophyta</taxon>
        <taxon>Tracheophyta</taxon>
        <taxon>Spermatophyta</taxon>
        <taxon>Magnoliopsida</taxon>
        <taxon>eudicotyledons</taxon>
        <taxon>Gunneridae</taxon>
        <taxon>Pentapetalae</taxon>
        <taxon>rosids</taxon>
        <taxon>malvids</taxon>
        <taxon>Sapindales</taxon>
        <taxon>Sapindaceae</taxon>
        <taxon>Xanthoceroideae</taxon>
        <taxon>Xanthoceras</taxon>
    </lineage>
</organism>
<protein>
    <submittedName>
        <fullName evidence="2">Uncharacterized protein</fullName>
    </submittedName>
</protein>
<feature type="region of interest" description="Disordered" evidence="1">
    <location>
        <begin position="80"/>
        <end position="138"/>
    </location>
</feature>
<feature type="region of interest" description="Disordered" evidence="1">
    <location>
        <begin position="1470"/>
        <end position="1536"/>
    </location>
</feature>
<name>A0ABQ8HGB8_9ROSI</name>
<proteinExistence type="predicted"/>
<feature type="compositionally biased region" description="Polar residues" evidence="1">
    <location>
        <begin position="1007"/>
        <end position="1017"/>
    </location>
</feature>
<gene>
    <name evidence="2" type="ORF">JRO89_XS11G0200500</name>
</gene>
<dbReference type="PANTHER" id="PTHR34536">
    <property type="entry name" value="DENTIN SIALOPHOSPHOPROTEIN-LIKE PROTEIN"/>
    <property type="match status" value="1"/>
</dbReference>
<evidence type="ECO:0000256" key="1">
    <source>
        <dbReference type="SAM" id="MobiDB-lite"/>
    </source>
</evidence>
<sequence length="1536" mass="169981">MLAVLLSAFGLDNMLSIRCSRVSPLPVVLGGKQGATAACKTCRGRPLVDGIRPLSAGMTSTVGLELTTFLNPDLTWKKVSKKGNRSATRRNRKPVAKFLTAGVELADKSPRRAEDTTVSDPEKADKSSSRAEDTTVSDSEKLGVAVLGRRFSDKMEHVPIKKRKYYFRSPSPPPRTPSPRSNVAHSCPNSSAKRVQMAVDASTASIVSQHGVDGKVSEAMNGKLDFREDFSGIEMLADAVCSDSFDGNVDHTVENPAAEEPACRKNDSGMLKEETGVSLETTNICPKDTLIEDRVEESSFQDATPAFEQKSRSLEDNTMEESSVSLCNERLHWDLNVVMDDWQQPSDIVNVETDTVEGSSMDKSEKLNILKSDKTDRETGETDVVKDDDMVNKLVSSEIHLELNRQDNQLEACSGLDRNHEECVADGKPSSKVVSIDECLSNVPCPSHMASNASPPPFLEEQTKSGLIEDKVLCVENVQVEEHDVTSPYVQALDGITHEVDTTLKIDGITHEVESTALKIDGITQEVDVTALNMDGITHKVDSTALKMDGVTHEVDSTALKMDGATLEVDSIALKMDGVTHEVDSTALKIDGEDSGRASSLHSDISAPQEVSNINNFQQSSAFFLAVEPTCEVEKAGISHVSLRCEDVSTSSAPVEEVQLVATGEKNPLADEAFHNSEVDSSVQNPLAADEALPFHASEIDSSVHAGTEEVILVASGNIEKNPLAAEEALPSHTSEIDSSVHAGSEEVILVSSGNLDKNSLAAEEALPSHTSEIDFSVHAGSGEVIPVSSGNLEKNPIAADEALPSHTDEIDSSVHAGSEEVTLVSSGNLSATMKTFSGFTTHEDCIDYAPTKSSDEIYNEILTIKFVNLMLKLIRFEDGELRETDVHCWDENEGDSAEIEQVDYESECDAERLCISEAEGGESILKLENGSTRGCGDVTEKIEECAIGDASRDNITSSKMRTLEATDSSKLKIESVDCEDGLNSKDFSSKVVGSSKREFLSRPEGSLSSDTIQRSGFDNCDDLFPRSEKEAASKSMERDRSALQMRCRSPPGGDGHIVNTRQSPTYDGLYGSGRPRPRSIIETRGYVMASDRTIPEATGVEGFENHVRRQYLSSSSNSVYRPLNRRSLAYRDDMNGFHAGPAPVRDGNNPDRSRFRRYPQGGVSRDIREDYHRPMSNYSSDHVPPHRLARRERSISPGGGGRLNYAPQPYKKSRSRSRSRSPTSRLLLRERNEGSRRRSRSPNFRSAVSRIDRVSLPFQKRFAADYEEGFISPPRKRFSPQHNSQFDDRIPAMENFRSPNFRPLRVERMRMPFQKHFAADYEEGFMSPPRKRFSPPHNSQFDDRISALENFRSPNFRSVRMDRVPFQKQFAADYEEGFISSPRKRFSPQHNPQFDERISALDNFRSSNFRSVRTDRAPRKRFSPQNNSRFDEQQQRISALDNFRDRQSSPPVRNFRQGQRFDSVRSIRPIGHPRRFPDMGGGAGRGGYNKYEGVGEDDRRKPGSRFDMIPRVTRRYDDSGSGDGVAPRRMPTEDE</sequence>
<dbReference type="Proteomes" id="UP000827721">
    <property type="component" value="Unassembled WGS sequence"/>
</dbReference>